<organism evidence="1 2">
    <name type="scientific">Robertmurraya yapensis</name>
    <name type="common">ex Hitch et al 2024</name>
    <dbReference type="NCBI Taxonomy" id="3133160"/>
    <lineage>
        <taxon>Bacteria</taxon>
        <taxon>Bacillati</taxon>
        <taxon>Bacillota</taxon>
        <taxon>Bacilli</taxon>
        <taxon>Bacillales</taxon>
        <taxon>Bacillaceae</taxon>
        <taxon>Robertmurraya</taxon>
    </lineage>
</organism>
<name>A0ACC6S588_9BACI</name>
<evidence type="ECO:0000313" key="2">
    <source>
        <dbReference type="Proteomes" id="UP001439875"/>
    </source>
</evidence>
<keyword evidence="2" id="KW-1185">Reference proteome</keyword>
<dbReference type="EC" id="4.1.3.27" evidence="1"/>
<protein>
    <submittedName>
        <fullName evidence="1">Aminodeoxychorismate/anthranilate synthase component II</fullName>
        <ecNumber evidence="1">4.1.3.27</ecNumber>
    </submittedName>
</protein>
<comment type="caution">
    <text evidence="1">The sequence shown here is derived from an EMBL/GenBank/DDBJ whole genome shotgun (WGS) entry which is preliminary data.</text>
</comment>
<gene>
    <name evidence="1" type="ORF">WMO40_00490</name>
</gene>
<evidence type="ECO:0000313" key="1">
    <source>
        <dbReference type="EMBL" id="MEQ2525160.1"/>
    </source>
</evidence>
<dbReference type="Proteomes" id="UP001439875">
    <property type="component" value="Unassembled WGS sequence"/>
</dbReference>
<reference evidence="1" key="1">
    <citation type="submission" date="2024-03" db="EMBL/GenBank/DDBJ databases">
        <title>Human intestinal bacterial collection.</title>
        <authorList>
            <person name="Pauvert C."/>
            <person name="Hitch T.C.A."/>
            <person name="Clavel T."/>
        </authorList>
    </citation>
    <scope>NUCLEOTIDE SEQUENCE</scope>
    <source>
        <strain evidence="1">CLA-AA-H227</strain>
    </source>
</reference>
<sequence>MKRRRPVILVIDNYDSFTYNLVQYIQQIGEEIAIVRNDQVTVEDIERLQPDSILLSPGPGNPRTAGICLDVVKRFHQETPILGVCLGHQIIAEAFGGIVKKARQPVHGKVSNIEHDHNGVYANIPSPLQVTRYHSLVVDKNSLPSSLGITAQSEDGEIMGIRHKQYRVEGVQFHPEAILTDYGLEMVQNFFKKDKVHENKSATFSI</sequence>
<keyword evidence="1" id="KW-0456">Lyase</keyword>
<proteinExistence type="predicted"/>
<dbReference type="EMBL" id="JBBMEW010000001">
    <property type="protein sequence ID" value="MEQ2525160.1"/>
    <property type="molecule type" value="Genomic_DNA"/>
</dbReference>
<accession>A0ACC6S588</accession>